<sequence length="95" mass="11395">MMQIYDTHIERRKDLVRKLDASAGRISDYHSRLMTHAGAMTPTELEHLMDDYRAEQVRYDNLSRELDGYNTAVKTAAAKERWRKQNRDRRKKLHY</sequence>
<evidence type="ECO:0000313" key="2">
    <source>
        <dbReference type="EMBL" id="RHB27290.1"/>
    </source>
</evidence>
<name>A0A413V0V6_BACSE</name>
<dbReference type="Proteomes" id="UP000283482">
    <property type="component" value="Unassembled WGS sequence"/>
</dbReference>
<feature type="coiled-coil region" evidence="1">
    <location>
        <begin position="45"/>
        <end position="79"/>
    </location>
</feature>
<proteinExistence type="predicted"/>
<protein>
    <submittedName>
        <fullName evidence="2">Uncharacterized protein</fullName>
    </submittedName>
</protein>
<accession>A0A413V0V6</accession>
<evidence type="ECO:0000313" key="3">
    <source>
        <dbReference type="Proteomes" id="UP000283482"/>
    </source>
</evidence>
<dbReference type="AlphaFoldDB" id="A0A413V0V6"/>
<organism evidence="2 3">
    <name type="scientific">Bacteroides stercoris</name>
    <dbReference type="NCBI Taxonomy" id="46506"/>
    <lineage>
        <taxon>Bacteria</taxon>
        <taxon>Pseudomonadati</taxon>
        <taxon>Bacteroidota</taxon>
        <taxon>Bacteroidia</taxon>
        <taxon>Bacteroidales</taxon>
        <taxon>Bacteroidaceae</taxon>
        <taxon>Bacteroides</taxon>
    </lineage>
</organism>
<evidence type="ECO:0000256" key="1">
    <source>
        <dbReference type="SAM" id="Coils"/>
    </source>
</evidence>
<reference evidence="2 3" key="1">
    <citation type="submission" date="2018-08" db="EMBL/GenBank/DDBJ databases">
        <title>A genome reference for cultivated species of the human gut microbiota.</title>
        <authorList>
            <person name="Zou Y."/>
            <person name="Xue W."/>
            <person name="Luo G."/>
        </authorList>
    </citation>
    <scope>NUCLEOTIDE SEQUENCE [LARGE SCALE GENOMIC DNA]</scope>
    <source>
        <strain evidence="2 3">AM40-34</strain>
    </source>
</reference>
<dbReference type="EMBL" id="QSGN01000031">
    <property type="protein sequence ID" value="RHB27290.1"/>
    <property type="molecule type" value="Genomic_DNA"/>
</dbReference>
<keyword evidence="1" id="KW-0175">Coiled coil</keyword>
<gene>
    <name evidence="2" type="ORF">DW889_12005</name>
</gene>
<comment type="caution">
    <text evidence="2">The sequence shown here is derived from an EMBL/GenBank/DDBJ whole genome shotgun (WGS) entry which is preliminary data.</text>
</comment>